<evidence type="ECO:0000313" key="11">
    <source>
        <dbReference type="Proteomes" id="UP001056384"/>
    </source>
</evidence>
<dbReference type="GO" id="GO:0005739">
    <property type="term" value="C:mitochondrion"/>
    <property type="evidence" value="ECO:0007669"/>
    <property type="project" value="UniProtKB-SubCell"/>
</dbReference>
<keyword evidence="3" id="KW-0689">Ribosomal protein</keyword>
<dbReference type="EMBL" id="CP099419">
    <property type="protein sequence ID" value="USW49652.1"/>
    <property type="molecule type" value="Genomic_DNA"/>
</dbReference>
<dbReference type="PANTHER" id="PTHR28184:SF1">
    <property type="entry name" value="LARGE RIBOSOMAL SUBUNIT PROTEIN ML67"/>
    <property type="match status" value="1"/>
</dbReference>
<feature type="region of interest" description="Disordered" evidence="9">
    <location>
        <begin position="267"/>
        <end position="302"/>
    </location>
</feature>
<comment type="similarity">
    <text evidence="2">Belongs to the mitochondrion-specific ribosomal protein mL67 family.</text>
</comment>
<dbReference type="GO" id="GO:0000150">
    <property type="term" value="F:DNA strand exchange activity"/>
    <property type="evidence" value="ECO:0007669"/>
    <property type="project" value="InterPro"/>
</dbReference>
<keyword evidence="6" id="KW-0804">Transcription</keyword>
<evidence type="ECO:0000256" key="2">
    <source>
        <dbReference type="ARBA" id="ARBA00010741"/>
    </source>
</evidence>
<feature type="region of interest" description="Disordered" evidence="9">
    <location>
        <begin position="479"/>
        <end position="516"/>
    </location>
</feature>
<dbReference type="GO" id="GO:1990904">
    <property type="term" value="C:ribonucleoprotein complex"/>
    <property type="evidence" value="ECO:0007669"/>
    <property type="project" value="UniProtKB-KW"/>
</dbReference>
<sequence>MQKSTRAARMLPPGHGQTIYAYCNIRTNQVLYSLERTLRQSHLTQLADVGANNNPPKLRKDIWRPLFTVSLPDQRQGLDVFKSLREYRMLHETNWELTKEITTPYTEKQIEALKKKLEDRGGSKKETVFDVIKRQKQKMRVKMVMDQKANSVADLAAILLRQEEKGISLVDLKAESVQQRKEQVVAEIEELARAFTRGGTEALDKKIAELKEEAESASAKSKDKSNKVKQRKEEHQKAKKSLEALGQVKLQRRKMLYAAQAVKEAKETAAQESAAQGPPSETSPSADATENTTPPTSEVDYRQYIQPYPTKLDPVRAAQEGLAVSKRSQAQQAQKEEIKLARTPIFNNDGVAIKWANSLDAEYAEMWPKAVLHENMGFVRNAAPVPDQPIAEQISDFKAQQWKTRPANWDAAQNGQQEEAIEPVAEGESVVETETAETAQAQDRAAVLADVKRQILDDVRYKVGKPVWVWQRGLAMREKRERRLQGRKATAQPTGGETQIDATPAEPTSAENAPTL</sequence>
<evidence type="ECO:0000256" key="9">
    <source>
        <dbReference type="SAM" id="MobiDB-lite"/>
    </source>
</evidence>
<keyword evidence="7" id="KW-0687">Ribonucleoprotein</keyword>
<feature type="compositionally biased region" description="Polar residues" evidence="9">
    <location>
        <begin position="270"/>
        <end position="296"/>
    </location>
</feature>
<evidence type="ECO:0000256" key="6">
    <source>
        <dbReference type="ARBA" id="ARBA00023163"/>
    </source>
</evidence>
<evidence type="ECO:0000256" key="3">
    <source>
        <dbReference type="ARBA" id="ARBA00022980"/>
    </source>
</evidence>
<dbReference type="GO" id="GO:0003735">
    <property type="term" value="F:structural constituent of ribosome"/>
    <property type="evidence" value="ECO:0007669"/>
    <property type="project" value="TreeGrafter"/>
</dbReference>
<gene>
    <name evidence="10" type="ORF">Slin15195_G029710</name>
</gene>
<accession>A0A9Q9EH88</accession>
<evidence type="ECO:0000256" key="8">
    <source>
        <dbReference type="ARBA" id="ARBA00035185"/>
    </source>
</evidence>
<comment type="subcellular location">
    <subcellularLocation>
        <location evidence="1">Mitochondrion</location>
    </subcellularLocation>
</comment>
<feature type="compositionally biased region" description="Polar residues" evidence="9">
    <location>
        <begin position="491"/>
        <end position="501"/>
    </location>
</feature>
<feature type="region of interest" description="Disordered" evidence="9">
    <location>
        <begin position="213"/>
        <end position="240"/>
    </location>
</feature>
<dbReference type="Proteomes" id="UP001056384">
    <property type="component" value="Chromosome 2"/>
</dbReference>
<keyword evidence="5" id="KW-0496">Mitochondrion</keyword>
<keyword evidence="11" id="KW-1185">Reference proteome</keyword>
<evidence type="ECO:0000313" key="10">
    <source>
        <dbReference type="EMBL" id="USW49652.1"/>
    </source>
</evidence>
<reference evidence="10" key="1">
    <citation type="submission" date="2022-06" db="EMBL/GenBank/DDBJ databases">
        <title>Complete genome sequences of two strains of the flax pathogen Septoria linicola.</title>
        <authorList>
            <person name="Lapalu N."/>
            <person name="Simon A."/>
            <person name="Demenou B."/>
            <person name="Paumier D."/>
            <person name="Guillot M.-P."/>
            <person name="Gout L."/>
            <person name="Valade R."/>
        </authorList>
    </citation>
    <scope>NUCLEOTIDE SEQUENCE</scope>
    <source>
        <strain evidence="10">SE15195</strain>
    </source>
</reference>
<dbReference type="GO" id="GO:0005840">
    <property type="term" value="C:ribosome"/>
    <property type="evidence" value="ECO:0007669"/>
    <property type="project" value="UniProtKB-KW"/>
</dbReference>
<dbReference type="PANTHER" id="PTHR28184">
    <property type="entry name" value="MITOCHONDRIAL HOMOLOGOUS RECOMBINATION PROTEIN 1"/>
    <property type="match status" value="1"/>
</dbReference>
<keyword evidence="4" id="KW-0805">Transcription regulation</keyword>
<dbReference type="AlphaFoldDB" id="A0A9Q9EH88"/>
<dbReference type="InterPro" id="IPR024629">
    <property type="entry name" value="Ribosomal_mL67"/>
</dbReference>
<protein>
    <recommendedName>
        <fullName evidence="8">Large ribosomal subunit protein mL67</fullName>
    </recommendedName>
</protein>
<evidence type="ECO:0000256" key="7">
    <source>
        <dbReference type="ARBA" id="ARBA00023274"/>
    </source>
</evidence>
<organism evidence="10 11">
    <name type="scientific">Septoria linicola</name>
    <dbReference type="NCBI Taxonomy" id="215465"/>
    <lineage>
        <taxon>Eukaryota</taxon>
        <taxon>Fungi</taxon>
        <taxon>Dikarya</taxon>
        <taxon>Ascomycota</taxon>
        <taxon>Pezizomycotina</taxon>
        <taxon>Dothideomycetes</taxon>
        <taxon>Dothideomycetidae</taxon>
        <taxon>Mycosphaerellales</taxon>
        <taxon>Mycosphaerellaceae</taxon>
        <taxon>Septoria</taxon>
    </lineage>
</organism>
<evidence type="ECO:0000256" key="5">
    <source>
        <dbReference type="ARBA" id="ARBA00023128"/>
    </source>
</evidence>
<dbReference type="GO" id="GO:0003697">
    <property type="term" value="F:single-stranded DNA binding"/>
    <property type="evidence" value="ECO:0007669"/>
    <property type="project" value="InterPro"/>
</dbReference>
<evidence type="ECO:0000256" key="4">
    <source>
        <dbReference type="ARBA" id="ARBA00023015"/>
    </source>
</evidence>
<evidence type="ECO:0000256" key="1">
    <source>
        <dbReference type="ARBA" id="ARBA00004173"/>
    </source>
</evidence>
<dbReference type="Pfam" id="PF12829">
    <property type="entry name" value="Mhr1"/>
    <property type="match status" value="1"/>
</dbReference>
<dbReference type="OrthoDB" id="5333655at2759"/>
<proteinExistence type="inferred from homology"/>
<name>A0A9Q9EH88_9PEZI</name>